<organism evidence="2 3">
    <name type="scientific">Euzebya pacifica</name>
    <dbReference type="NCBI Taxonomy" id="1608957"/>
    <lineage>
        <taxon>Bacteria</taxon>
        <taxon>Bacillati</taxon>
        <taxon>Actinomycetota</taxon>
        <taxon>Nitriliruptoria</taxon>
        <taxon>Euzebyales</taxon>
    </lineage>
</organism>
<accession>A0A346XTG2</accession>
<dbReference type="Pfam" id="PF01261">
    <property type="entry name" value="AP_endonuc_2"/>
    <property type="match status" value="1"/>
</dbReference>
<dbReference type="Proteomes" id="UP000264006">
    <property type="component" value="Chromosome"/>
</dbReference>
<evidence type="ECO:0000313" key="3">
    <source>
        <dbReference type="Proteomes" id="UP000264006"/>
    </source>
</evidence>
<sequence length="277" mass="29737">MSTWLWHSPLRDSDLAALAPQVSRWGFDVIELPVETPGDWDPTAARRLLDDLGLGATVCLVLGPGRELVATDASTKQQTQDYLRHVIDVAHTVGATAIGGPAYTSVGRTWRMDAAERRAALAEWADAIAPVADHAAQAGVRIAVEPLNRYETSLFNTVSQAMEAIADLPDSVGVLLDTYHLNIEEADPLAAIRAAGSRVAHVQVCANDRGAPGHGHLDWPAILDALRDIGYAGPLCIESFTPENQTIAVAASIWRPLAESQDRLATDGLAYLRNLLT</sequence>
<dbReference type="GO" id="GO:0016853">
    <property type="term" value="F:isomerase activity"/>
    <property type="evidence" value="ECO:0007669"/>
    <property type="project" value="UniProtKB-KW"/>
</dbReference>
<dbReference type="EMBL" id="CP031165">
    <property type="protein sequence ID" value="AXV05509.1"/>
    <property type="molecule type" value="Genomic_DNA"/>
</dbReference>
<dbReference type="SUPFAM" id="SSF51658">
    <property type="entry name" value="Xylose isomerase-like"/>
    <property type="match status" value="1"/>
</dbReference>
<dbReference type="KEGG" id="euz:DVS28_a0808"/>
<proteinExistence type="predicted"/>
<feature type="domain" description="Xylose isomerase-like TIM barrel" evidence="1">
    <location>
        <begin position="22"/>
        <end position="251"/>
    </location>
</feature>
<dbReference type="InterPro" id="IPR013022">
    <property type="entry name" value="Xyl_isomerase-like_TIM-brl"/>
</dbReference>
<dbReference type="InterPro" id="IPR036237">
    <property type="entry name" value="Xyl_isomerase-like_sf"/>
</dbReference>
<name>A0A346XTG2_9ACTN</name>
<evidence type="ECO:0000313" key="2">
    <source>
        <dbReference type="EMBL" id="AXV05509.1"/>
    </source>
</evidence>
<protein>
    <submittedName>
        <fullName evidence="2">Putative sugar phosphate isomerase/epimerase</fullName>
    </submittedName>
</protein>
<dbReference type="InterPro" id="IPR050312">
    <property type="entry name" value="IolE/XylAMocC-like"/>
</dbReference>
<dbReference type="AlphaFoldDB" id="A0A346XTG2"/>
<keyword evidence="3" id="KW-1185">Reference proteome</keyword>
<keyword evidence="2" id="KW-0413">Isomerase</keyword>
<dbReference type="Gene3D" id="3.20.20.150">
    <property type="entry name" value="Divalent-metal-dependent TIM barrel enzymes"/>
    <property type="match status" value="1"/>
</dbReference>
<dbReference type="PANTHER" id="PTHR12110:SF41">
    <property type="entry name" value="INOSOSE DEHYDRATASE"/>
    <property type="match status" value="1"/>
</dbReference>
<gene>
    <name evidence="2" type="ORF">DVS28_a0808</name>
</gene>
<evidence type="ECO:0000259" key="1">
    <source>
        <dbReference type="Pfam" id="PF01261"/>
    </source>
</evidence>
<reference evidence="2 3" key="1">
    <citation type="submission" date="2018-09" db="EMBL/GenBank/DDBJ databases">
        <title>Complete genome sequence of Euzebya sp. DY32-46 isolated from seawater of Pacific Ocean.</title>
        <authorList>
            <person name="Xu L."/>
            <person name="Wu Y.-H."/>
            <person name="Xu X.-W."/>
        </authorList>
    </citation>
    <scope>NUCLEOTIDE SEQUENCE [LARGE SCALE GENOMIC DNA]</scope>
    <source>
        <strain evidence="2 3">DY32-46</strain>
    </source>
</reference>
<dbReference type="PANTHER" id="PTHR12110">
    <property type="entry name" value="HYDROXYPYRUVATE ISOMERASE"/>
    <property type="match status" value="1"/>
</dbReference>